<evidence type="ECO:0000256" key="14">
    <source>
        <dbReference type="PIRSR" id="PIRSR602481-2"/>
    </source>
</evidence>
<dbReference type="EMBL" id="CAADFI010000001">
    <property type="protein sequence ID" value="VFJ88303.1"/>
    <property type="molecule type" value="Genomic_DNA"/>
</dbReference>
<keyword evidence="6 15" id="KW-0678">Repressor</keyword>
<dbReference type="Pfam" id="PF01475">
    <property type="entry name" value="FUR"/>
    <property type="match status" value="1"/>
</dbReference>
<dbReference type="SUPFAM" id="SSF46785">
    <property type="entry name" value="Winged helix' DNA-binding domain"/>
    <property type="match status" value="1"/>
</dbReference>
<keyword evidence="11 15" id="KW-0238">DNA-binding</keyword>
<evidence type="ECO:0000256" key="10">
    <source>
        <dbReference type="ARBA" id="ARBA00023015"/>
    </source>
</evidence>
<dbReference type="PANTHER" id="PTHR33202:SF2">
    <property type="entry name" value="FERRIC UPTAKE REGULATION PROTEIN"/>
    <property type="match status" value="1"/>
</dbReference>
<dbReference type="FunFam" id="3.30.1490.190:FF:000001">
    <property type="entry name" value="Ferric uptake regulation protein"/>
    <property type="match status" value="1"/>
</dbReference>
<dbReference type="EMBL" id="CAADFJ010000002">
    <property type="protein sequence ID" value="VFJ95522.1"/>
    <property type="molecule type" value="Genomic_DNA"/>
</dbReference>
<dbReference type="CDD" id="cd07153">
    <property type="entry name" value="Fur_like"/>
    <property type="match status" value="1"/>
</dbReference>
<dbReference type="InterPro" id="IPR036388">
    <property type="entry name" value="WH-like_DNA-bd_sf"/>
</dbReference>
<evidence type="ECO:0000256" key="11">
    <source>
        <dbReference type="ARBA" id="ARBA00023125"/>
    </source>
</evidence>
<comment type="similarity">
    <text evidence="2 15">Belongs to the Fur family.</text>
</comment>
<dbReference type="FunFam" id="1.10.10.10:FF:000007">
    <property type="entry name" value="Ferric uptake regulation protein"/>
    <property type="match status" value="1"/>
</dbReference>
<evidence type="ECO:0000256" key="5">
    <source>
        <dbReference type="ARBA" id="ARBA00022490"/>
    </source>
</evidence>
<dbReference type="GO" id="GO:0000976">
    <property type="term" value="F:transcription cis-regulatory region binding"/>
    <property type="evidence" value="ECO:0007669"/>
    <property type="project" value="TreeGrafter"/>
</dbReference>
<dbReference type="GO" id="GO:0003700">
    <property type="term" value="F:DNA-binding transcription factor activity"/>
    <property type="evidence" value="ECO:0007669"/>
    <property type="project" value="UniProtKB-UniRule"/>
</dbReference>
<keyword evidence="5 15" id="KW-0963">Cytoplasm</keyword>
<evidence type="ECO:0000256" key="2">
    <source>
        <dbReference type="ARBA" id="ARBA00007957"/>
    </source>
</evidence>
<sequence>MKNTVEPDDLKKVGLRTTLPRIRILQILEENAQPHMTAENVYKALLEAGEDIGIGTVYRVLTQFESAGLINRHYFEGAQSVFELDQGIHHDHLLCVKCGRIEEFMDDTIEERQRLIAEQFGFTMTDHSLHIYGVCEACERSVASHLLSRASRAEGE</sequence>
<feature type="binding site" evidence="13">
    <location>
        <position position="138"/>
    </location>
    <ligand>
        <name>Zn(2+)</name>
        <dbReference type="ChEBI" id="CHEBI:29105"/>
    </ligand>
</feature>
<evidence type="ECO:0000256" key="15">
    <source>
        <dbReference type="RuleBase" id="RU364037"/>
    </source>
</evidence>
<protein>
    <recommendedName>
        <fullName evidence="4 15">Ferric uptake regulation protein</fullName>
    </recommendedName>
</protein>
<dbReference type="GO" id="GO:1900705">
    <property type="term" value="P:negative regulation of siderophore biosynthetic process"/>
    <property type="evidence" value="ECO:0007669"/>
    <property type="project" value="TreeGrafter"/>
</dbReference>
<feature type="binding site" evidence="13">
    <location>
        <position position="98"/>
    </location>
    <ligand>
        <name>Zn(2+)</name>
        <dbReference type="ChEBI" id="CHEBI:29105"/>
    </ligand>
</feature>
<feature type="binding site" evidence="14">
    <location>
        <position position="110"/>
    </location>
    <ligand>
        <name>Fe cation</name>
        <dbReference type="ChEBI" id="CHEBI:24875"/>
    </ligand>
</feature>
<evidence type="ECO:0000256" key="13">
    <source>
        <dbReference type="PIRSR" id="PIRSR602481-1"/>
    </source>
</evidence>
<dbReference type="GO" id="GO:0008270">
    <property type="term" value="F:zinc ion binding"/>
    <property type="evidence" value="ECO:0007669"/>
    <property type="project" value="TreeGrafter"/>
</dbReference>
<dbReference type="GO" id="GO:0045892">
    <property type="term" value="P:negative regulation of DNA-templated transcription"/>
    <property type="evidence" value="ECO:0007669"/>
    <property type="project" value="TreeGrafter"/>
</dbReference>
<gene>
    <name evidence="15" type="primary">fur</name>
    <name evidence="16" type="ORF">BECKH772A_GA0070896_1000163</name>
    <name evidence="17" type="ORF">BECKH772B_GA0070898_1000155</name>
    <name evidence="18" type="ORF">BECKH772C_GA0070978_1000263</name>
</gene>
<evidence type="ECO:0000256" key="6">
    <source>
        <dbReference type="ARBA" id="ARBA00022491"/>
    </source>
</evidence>
<evidence type="ECO:0000256" key="8">
    <source>
        <dbReference type="ARBA" id="ARBA00022833"/>
    </source>
</evidence>
<proteinExistence type="inferred from homology"/>
<evidence type="ECO:0000256" key="1">
    <source>
        <dbReference type="ARBA" id="ARBA00004496"/>
    </source>
</evidence>
<organism evidence="16">
    <name type="scientific">Candidatus Kentrum eta</name>
    <dbReference type="NCBI Taxonomy" id="2126337"/>
    <lineage>
        <taxon>Bacteria</taxon>
        <taxon>Pseudomonadati</taxon>
        <taxon>Pseudomonadota</taxon>
        <taxon>Gammaproteobacteria</taxon>
        <taxon>Candidatus Kentrum</taxon>
    </lineage>
</organism>
<feature type="binding site" evidence="13">
    <location>
        <position position="95"/>
    </location>
    <ligand>
        <name>Zn(2+)</name>
        <dbReference type="ChEBI" id="CHEBI:29105"/>
    </ligand>
</feature>
<dbReference type="InterPro" id="IPR043135">
    <property type="entry name" value="Fur_C"/>
</dbReference>
<comment type="subunit">
    <text evidence="3 15">Homodimer.</text>
</comment>
<keyword evidence="9 14" id="KW-0408">Iron</keyword>
<accession>A0A450U5H8</accession>
<keyword evidence="12 15" id="KW-0804">Transcription</keyword>
<evidence type="ECO:0000256" key="12">
    <source>
        <dbReference type="ARBA" id="ARBA00023163"/>
    </source>
</evidence>
<evidence type="ECO:0000313" key="17">
    <source>
        <dbReference type="EMBL" id="VFJ88303.1"/>
    </source>
</evidence>
<keyword evidence="8 13" id="KW-0862">Zinc</keyword>
<dbReference type="NCBIfam" id="NF006999">
    <property type="entry name" value="PRK09462.1"/>
    <property type="match status" value="1"/>
</dbReference>
<dbReference type="Gene3D" id="1.10.10.10">
    <property type="entry name" value="Winged helix-like DNA-binding domain superfamily/Winged helix DNA-binding domain"/>
    <property type="match status" value="1"/>
</dbReference>
<feature type="binding site" evidence="14">
    <location>
        <position position="89"/>
    </location>
    <ligand>
        <name>Fe cation</name>
        <dbReference type="ChEBI" id="CHEBI:24875"/>
    </ligand>
</feature>
<dbReference type="PANTHER" id="PTHR33202">
    <property type="entry name" value="ZINC UPTAKE REGULATION PROTEIN"/>
    <property type="match status" value="1"/>
</dbReference>
<keyword evidence="10 15" id="KW-0805">Transcription regulation</keyword>
<evidence type="ECO:0000313" key="16">
    <source>
        <dbReference type="EMBL" id="VFJ86430.1"/>
    </source>
</evidence>
<evidence type="ECO:0000256" key="4">
    <source>
        <dbReference type="ARBA" id="ARBA00020910"/>
    </source>
</evidence>
<dbReference type="GO" id="GO:0005829">
    <property type="term" value="C:cytosol"/>
    <property type="evidence" value="ECO:0007669"/>
    <property type="project" value="TreeGrafter"/>
</dbReference>
<dbReference type="Gene3D" id="3.30.1490.190">
    <property type="match status" value="1"/>
</dbReference>
<comment type="cofactor">
    <cofactor evidence="13">
        <name>Zn(2+)</name>
        <dbReference type="ChEBI" id="CHEBI:29105"/>
    </cofactor>
    <text evidence="13">Binds 1 zinc ion per subunit.</text>
</comment>
<reference evidence="16" key="1">
    <citation type="submission" date="2019-02" db="EMBL/GenBank/DDBJ databases">
        <authorList>
            <person name="Gruber-Vodicka R. H."/>
            <person name="Seah K. B. B."/>
        </authorList>
    </citation>
    <scope>NUCLEOTIDE SEQUENCE</scope>
    <source>
        <strain evidence="18">BECK_SA2B12</strain>
        <strain evidence="16">BECK_SA2B15</strain>
        <strain evidence="17">BECK_SA2B20</strain>
    </source>
</reference>
<evidence type="ECO:0000313" key="18">
    <source>
        <dbReference type="EMBL" id="VFJ95522.1"/>
    </source>
</evidence>
<dbReference type="InterPro" id="IPR036390">
    <property type="entry name" value="WH_DNA-bd_sf"/>
</dbReference>
<evidence type="ECO:0000256" key="7">
    <source>
        <dbReference type="ARBA" id="ARBA00022723"/>
    </source>
</evidence>
<feature type="binding site" evidence="13">
    <location>
        <position position="135"/>
    </location>
    <ligand>
        <name>Zn(2+)</name>
        <dbReference type="ChEBI" id="CHEBI:29105"/>
    </ligand>
</feature>
<evidence type="ECO:0000256" key="3">
    <source>
        <dbReference type="ARBA" id="ARBA00011738"/>
    </source>
</evidence>
<comment type="cofactor">
    <cofactor evidence="14">
        <name>Mn(2+)</name>
        <dbReference type="ChEBI" id="CHEBI:29035"/>
    </cofactor>
    <cofactor evidence="14">
        <name>Fe(2+)</name>
        <dbReference type="ChEBI" id="CHEBI:29033"/>
    </cofactor>
    <text evidence="14">Binds 1 Mn(2+) or Fe(2+) ion per subunit.</text>
</comment>
<comment type="subcellular location">
    <subcellularLocation>
        <location evidence="1 15">Cytoplasm</location>
    </subcellularLocation>
</comment>
<dbReference type="AlphaFoldDB" id="A0A450U5H8"/>
<name>A0A450U5H8_9GAMM</name>
<dbReference type="EMBL" id="CAADFG010000001">
    <property type="protein sequence ID" value="VFJ86430.1"/>
    <property type="molecule type" value="Genomic_DNA"/>
</dbReference>
<dbReference type="InterPro" id="IPR002481">
    <property type="entry name" value="FUR"/>
</dbReference>
<keyword evidence="7 13" id="KW-0479">Metal-binding</keyword>
<feature type="binding site" evidence="14">
    <location>
        <position position="127"/>
    </location>
    <ligand>
        <name>Fe cation</name>
        <dbReference type="ChEBI" id="CHEBI:24875"/>
    </ligand>
</feature>
<evidence type="ECO:0000256" key="9">
    <source>
        <dbReference type="ARBA" id="ARBA00023004"/>
    </source>
</evidence>
<feature type="binding site" evidence="14">
    <location>
        <position position="91"/>
    </location>
    <ligand>
        <name>Fe cation</name>
        <dbReference type="ChEBI" id="CHEBI:24875"/>
    </ligand>
</feature>